<feature type="transmembrane region" description="Helical" evidence="1">
    <location>
        <begin position="54"/>
        <end position="74"/>
    </location>
</feature>
<keyword evidence="1" id="KW-1133">Transmembrane helix</keyword>
<proteinExistence type="predicted"/>
<dbReference type="Pfam" id="PF25928">
    <property type="entry name" value="DUF7973"/>
    <property type="match status" value="1"/>
</dbReference>
<protein>
    <recommendedName>
        <fullName evidence="2">DUF7973 domain-containing protein</fullName>
    </recommendedName>
</protein>
<accession>A0A1H3FBD5</accession>
<feature type="transmembrane region" description="Helical" evidence="1">
    <location>
        <begin position="184"/>
        <end position="207"/>
    </location>
</feature>
<dbReference type="Proteomes" id="UP000199652">
    <property type="component" value="Unassembled WGS sequence"/>
</dbReference>
<dbReference type="OrthoDB" id="4484645at2"/>
<evidence type="ECO:0000313" key="3">
    <source>
        <dbReference type="EMBL" id="SDX87514.1"/>
    </source>
</evidence>
<feature type="domain" description="DUF7973" evidence="2">
    <location>
        <begin position="7"/>
        <end position="318"/>
    </location>
</feature>
<keyword evidence="1" id="KW-0812">Transmembrane</keyword>
<name>A0A1H3FBD5_EUBBA</name>
<evidence type="ECO:0000259" key="2">
    <source>
        <dbReference type="Pfam" id="PF25928"/>
    </source>
</evidence>
<dbReference type="STRING" id="1528.SAMN04488579_10990"/>
<keyword evidence="1" id="KW-0472">Membrane</keyword>
<evidence type="ECO:0000313" key="4">
    <source>
        <dbReference type="Proteomes" id="UP000199652"/>
    </source>
</evidence>
<feature type="transmembrane region" description="Helical" evidence="1">
    <location>
        <begin position="301"/>
        <end position="320"/>
    </location>
</feature>
<feature type="transmembrane region" description="Helical" evidence="1">
    <location>
        <begin position="267"/>
        <end position="289"/>
    </location>
</feature>
<gene>
    <name evidence="3" type="ORF">SAMN04488579_10990</name>
</gene>
<sequence length="366" mass="39001">MSPLITIFLAFCVGVIGSALGAFPNIILCALVVLVGAAANICGSDFNWVADVGFGFFLGPHICFAPACCAAAYAKMRGYLPDSKDIVTPLASLKRVDVLVVGGVFAILGWYINVFLSTFFAGGLDTVAMTVFIISLLGRVLFARKGLKEGLLGAVPEGGRRYSVADVKEDVWVPYQTISGGVQLLLTGMVFGGIAAYFVYLMCSLAGTTGNTALIDASIFPVWCVAVVAFFTYLSGCPIPIFHHIGFVAAYMARVIFLNGGSLEACLVWGIAFGILSAFLGDYLSKTFMVYGEGFVDPPTMAIATGSIIVFSVIPLLGAHETSSPLFWSLPIVLIILEVALGVYKTMKYNKWKSSQSQIEENMETA</sequence>
<evidence type="ECO:0000256" key="1">
    <source>
        <dbReference type="SAM" id="Phobius"/>
    </source>
</evidence>
<dbReference type="InterPro" id="IPR058279">
    <property type="entry name" value="DUF7973"/>
</dbReference>
<organism evidence="3 4">
    <name type="scientific">Eubacterium barkeri</name>
    <name type="common">Clostridium barkeri</name>
    <dbReference type="NCBI Taxonomy" id="1528"/>
    <lineage>
        <taxon>Bacteria</taxon>
        <taxon>Bacillati</taxon>
        <taxon>Bacillota</taxon>
        <taxon>Clostridia</taxon>
        <taxon>Eubacteriales</taxon>
        <taxon>Eubacteriaceae</taxon>
        <taxon>Eubacterium</taxon>
    </lineage>
</organism>
<dbReference type="EMBL" id="FNOU01000009">
    <property type="protein sequence ID" value="SDX87514.1"/>
    <property type="molecule type" value="Genomic_DNA"/>
</dbReference>
<dbReference type="RefSeq" id="WP_090244970.1">
    <property type="nucleotide sequence ID" value="NZ_FNOU01000009.1"/>
</dbReference>
<feature type="transmembrane region" description="Helical" evidence="1">
    <location>
        <begin position="326"/>
        <end position="344"/>
    </location>
</feature>
<feature type="transmembrane region" description="Helical" evidence="1">
    <location>
        <begin position="7"/>
        <end position="34"/>
    </location>
</feature>
<reference evidence="4" key="1">
    <citation type="submission" date="2016-10" db="EMBL/GenBank/DDBJ databases">
        <authorList>
            <person name="Varghese N."/>
            <person name="Submissions S."/>
        </authorList>
    </citation>
    <scope>NUCLEOTIDE SEQUENCE [LARGE SCALE GENOMIC DNA]</scope>
    <source>
        <strain evidence="4">VPI 5359</strain>
    </source>
</reference>
<dbReference type="AlphaFoldDB" id="A0A1H3FBD5"/>
<feature type="transmembrane region" description="Helical" evidence="1">
    <location>
        <begin position="213"/>
        <end position="234"/>
    </location>
</feature>
<feature type="transmembrane region" description="Helical" evidence="1">
    <location>
        <begin position="119"/>
        <end position="142"/>
    </location>
</feature>
<feature type="transmembrane region" description="Helical" evidence="1">
    <location>
        <begin position="95"/>
        <end position="113"/>
    </location>
</feature>
<keyword evidence="4" id="KW-1185">Reference proteome</keyword>